<dbReference type="EMBL" id="CP050253">
    <property type="protein sequence ID" value="QIQ21080.1"/>
    <property type="molecule type" value="Genomic_DNA"/>
</dbReference>
<dbReference type="InterPro" id="IPR033134">
    <property type="entry name" value="Asp/Glu_racemase_AS_2"/>
</dbReference>
<dbReference type="GO" id="GO:0009252">
    <property type="term" value="P:peptidoglycan biosynthetic process"/>
    <property type="evidence" value="ECO:0007669"/>
    <property type="project" value="UniProtKB-UniRule"/>
</dbReference>
<dbReference type="InterPro" id="IPR018187">
    <property type="entry name" value="Asp/Glu_racemase_AS_1"/>
</dbReference>
<accession>A0A6G9IBX2</accession>
<proteinExistence type="inferred from homology"/>
<dbReference type="NCBIfam" id="TIGR00067">
    <property type="entry name" value="glut_race"/>
    <property type="match status" value="1"/>
</dbReference>
<evidence type="ECO:0000256" key="5">
    <source>
        <dbReference type="ARBA" id="ARBA00023235"/>
    </source>
</evidence>
<dbReference type="KEGG" id="orb:IPMB12_04925"/>
<evidence type="ECO:0000313" key="8">
    <source>
        <dbReference type="EMBL" id="QIQ21080.1"/>
    </source>
</evidence>
<keyword evidence="5 7" id="KW-0413">Isomerase</keyword>
<feature type="binding site" evidence="7">
    <location>
        <begin position="14"/>
        <end position="15"/>
    </location>
    <ligand>
        <name>substrate</name>
    </ligand>
</feature>
<organism evidence="8 9">
    <name type="scientific">Zophobihabitans entericus</name>
    <dbReference type="NCBI Taxonomy" id="1635327"/>
    <lineage>
        <taxon>Bacteria</taxon>
        <taxon>Pseudomonadati</taxon>
        <taxon>Pseudomonadota</taxon>
        <taxon>Gammaproteobacteria</taxon>
        <taxon>Orbales</taxon>
        <taxon>Orbaceae</taxon>
        <taxon>Zophobihabitans</taxon>
    </lineage>
</organism>
<evidence type="ECO:0000256" key="4">
    <source>
        <dbReference type="ARBA" id="ARBA00022984"/>
    </source>
</evidence>
<feature type="active site" description="Proton donor/acceptor" evidence="7">
    <location>
        <position position="78"/>
    </location>
</feature>
<sequence length="274" mass="30798">MNSKKAIPTVLVFDSGIGGLSVYNEIRQLMPDLHYIYAFDNEGFPYGDKPEEVIIERVCRFVEKIDQQYQLDIAVIACNTASTICLPALREKFKFPIVGVVPAIKPATQLTKNKYIGLLATKATINRAYTADLIKQFAVDCQIELLGLSELAWIAEDKLQGQTVDIEQLRELMQPWLTLPVIPDTIILGCTHYPFIKDELQQVFPDSLLIDSGVAIGSRVAFLLKEQLDNLTAESQVADNIAISSQDNARLEKLKLIFKEYNLLNFKVINIFSD</sequence>
<dbReference type="SUPFAM" id="SSF53681">
    <property type="entry name" value="Aspartate/glutamate racemase"/>
    <property type="match status" value="2"/>
</dbReference>
<dbReference type="HAMAP" id="MF_00258">
    <property type="entry name" value="Glu_racemase"/>
    <property type="match status" value="1"/>
</dbReference>
<evidence type="ECO:0000256" key="1">
    <source>
        <dbReference type="ARBA" id="ARBA00001602"/>
    </source>
</evidence>
<dbReference type="PANTHER" id="PTHR21198:SF2">
    <property type="entry name" value="GLUTAMATE RACEMASE"/>
    <property type="match status" value="1"/>
</dbReference>
<dbReference type="PROSITE" id="PS00923">
    <property type="entry name" value="ASP_GLU_RACEMASE_1"/>
    <property type="match status" value="1"/>
</dbReference>
<evidence type="ECO:0000256" key="6">
    <source>
        <dbReference type="ARBA" id="ARBA00023316"/>
    </source>
</evidence>
<dbReference type="FunCoup" id="A0A6G9IBX2">
    <property type="interactions" value="221"/>
</dbReference>
<keyword evidence="9" id="KW-1185">Reference proteome</keyword>
<feature type="binding site" evidence="7">
    <location>
        <begin position="191"/>
        <end position="192"/>
    </location>
    <ligand>
        <name>substrate</name>
    </ligand>
</feature>
<dbReference type="UniPathway" id="UPA00219"/>
<evidence type="ECO:0000256" key="7">
    <source>
        <dbReference type="HAMAP-Rule" id="MF_00258"/>
    </source>
</evidence>
<dbReference type="PANTHER" id="PTHR21198">
    <property type="entry name" value="GLUTAMATE RACEMASE"/>
    <property type="match status" value="1"/>
</dbReference>
<keyword evidence="6 7" id="KW-0961">Cell wall biogenesis/degradation</keyword>
<dbReference type="GO" id="GO:0008360">
    <property type="term" value="P:regulation of cell shape"/>
    <property type="evidence" value="ECO:0007669"/>
    <property type="project" value="UniProtKB-KW"/>
</dbReference>
<protein>
    <recommendedName>
        <fullName evidence="2 7">Glutamate racemase</fullName>
        <ecNumber evidence="2 7">5.1.1.3</ecNumber>
    </recommendedName>
</protein>
<gene>
    <name evidence="7" type="primary">murI</name>
    <name evidence="8" type="ORF">IPMB12_04925</name>
</gene>
<dbReference type="Proteomes" id="UP000501168">
    <property type="component" value="Chromosome"/>
</dbReference>
<dbReference type="InterPro" id="IPR004391">
    <property type="entry name" value="Glu_race"/>
</dbReference>
<dbReference type="GO" id="GO:0008881">
    <property type="term" value="F:glutamate racemase activity"/>
    <property type="evidence" value="ECO:0007669"/>
    <property type="project" value="UniProtKB-UniRule"/>
</dbReference>
<evidence type="ECO:0000313" key="9">
    <source>
        <dbReference type="Proteomes" id="UP000501168"/>
    </source>
</evidence>
<dbReference type="Gene3D" id="3.40.50.1860">
    <property type="match status" value="2"/>
</dbReference>
<dbReference type="FunFam" id="3.40.50.1860:FF:000001">
    <property type="entry name" value="Glutamate racemase"/>
    <property type="match status" value="1"/>
</dbReference>
<comment type="function">
    <text evidence="7">Provides the (R)-glutamate required for cell wall biosynthesis.</text>
</comment>
<dbReference type="RefSeq" id="WP_166915511.1">
    <property type="nucleotide sequence ID" value="NZ_CP050253.1"/>
</dbReference>
<dbReference type="GO" id="GO:0071555">
    <property type="term" value="P:cell wall organization"/>
    <property type="evidence" value="ECO:0007669"/>
    <property type="project" value="UniProtKB-KW"/>
</dbReference>
<comment type="pathway">
    <text evidence="7">Cell wall biogenesis; peptidoglycan biosynthesis.</text>
</comment>
<feature type="binding site" evidence="7">
    <location>
        <begin position="46"/>
        <end position="47"/>
    </location>
    <ligand>
        <name>substrate</name>
    </ligand>
</feature>
<dbReference type="Pfam" id="PF01177">
    <property type="entry name" value="Asp_Glu_race"/>
    <property type="match status" value="1"/>
</dbReference>
<dbReference type="InterPro" id="IPR015942">
    <property type="entry name" value="Asp/Glu/hydantoin_racemase"/>
</dbReference>
<dbReference type="InterPro" id="IPR001920">
    <property type="entry name" value="Asp/Glu_race"/>
</dbReference>
<feature type="active site" description="Proton donor/acceptor" evidence="7">
    <location>
        <position position="190"/>
    </location>
</feature>
<comment type="similarity">
    <text evidence="7">Belongs to the aspartate/glutamate racemases family.</text>
</comment>
<keyword evidence="3 7" id="KW-0133">Cell shape</keyword>
<name>A0A6G9IBX2_9GAMM</name>
<dbReference type="AlphaFoldDB" id="A0A6G9IBX2"/>
<dbReference type="InParanoid" id="A0A6G9IBX2"/>
<evidence type="ECO:0000256" key="2">
    <source>
        <dbReference type="ARBA" id="ARBA00013090"/>
    </source>
</evidence>
<evidence type="ECO:0000256" key="3">
    <source>
        <dbReference type="ARBA" id="ARBA00022960"/>
    </source>
</evidence>
<comment type="catalytic activity">
    <reaction evidence="1 7">
        <text>L-glutamate = D-glutamate</text>
        <dbReference type="Rhea" id="RHEA:12813"/>
        <dbReference type="ChEBI" id="CHEBI:29985"/>
        <dbReference type="ChEBI" id="CHEBI:29986"/>
        <dbReference type="EC" id="5.1.1.3"/>
    </reaction>
</comment>
<reference evidence="8 9" key="1">
    <citation type="submission" date="2020-03" db="EMBL/GenBank/DDBJ databases">
        <title>Complete genome sequence of Orbus sp. IPMB12 (BCRC 80908).</title>
        <authorList>
            <person name="Lo W.-S."/>
            <person name="Chang T.-H."/>
            <person name="Kuo C.-H."/>
        </authorList>
    </citation>
    <scope>NUCLEOTIDE SEQUENCE [LARGE SCALE GENOMIC DNA]</scope>
    <source>
        <strain evidence="8 9">IPMB12</strain>
    </source>
</reference>
<dbReference type="EC" id="5.1.1.3" evidence="2 7"/>
<keyword evidence="4 7" id="KW-0573">Peptidoglycan synthesis</keyword>
<feature type="binding site" evidence="7">
    <location>
        <begin position="79"/>
        <end position="80"/>
    </location>
    <ligand>
        <name>substrate</name>
    </ligand>
</feature>
<dbReference type="PROSITE" id="PS00924">
    <property type="entry name" value="ASP_GLU_RACEMASE_2"/>
    <property type="match status" value="1"/>
</dbReference>